<proteinExistence type="inferred from homology"/>
<dbReference type="RefSeq" id="WP_126051503.1">
    <property type="nucleotide sequence ID" value="NZ_QYTV02000006.1"/>
</dbReference>
<dbReference type="InterPro" id="IPR038987">
    <property type="entry name" value="MoeA-like"/>
</dbReference>
<dbReference type="SUPFAM" id="SSF53218">
    <property type="entry name" value="Molybdenum cofactor biosynthesis proteins"/>
    <property type="match status" value="1"/>
</dbReference>
<comment type="similarity">
    <text evidence="4 13">Belongs to the MoeA family.</text>
</comment>
<dbReference type="InterPro" id="IPR005110">
    <property type="entry name" value="MoeA_linker/N"/>
</dbReference>
<evidence type="ECO:0000256" key="12">
    <source>
        <dbReference type="ARBA" id="ARBA00047317"/>
    </source>
</evidence>
<dbReference type="Pfam" id="PF03454">
    <property type="entry name" value="MoeA_C"/>
    <property type="match status" value="1"/>
</dbReference>
<keyword evidence="7 13" id="KW-0500">Molybdenum</keyword>
<accession>A0A429XX94</accession>
<comment type="function">
    <text evidence="2 13">Catalyzes the insertion of molybdate into adenylated molybdopterin with the concomitant release of AMP.</text>
</comment>
<evidence type="ECO:0000313" key="15">
    <source>
        <dbReference type="EMBL" id="RST73121.1"/>
    </source>
</evidence>
<dbReference type="GO" id="GO:0006777">
    <property type="term" value="P:Mo-molybdopterin cofactor biosynthetic process"/>
    <property type="evidence" value="ECO:0007669"/>
    <property type="project" value="UniProtKB-UniRule"/>
</dbReference>
<comment type="pathway">
    <text evidence="3 13">Cofactor biosynthesis; molybdopterin biosynthesis.</text>
</comment>
<evidence type="ECO:0000256" key="1">
    <source>
        <dbReference type="ARBA" id="ARBA00001946"/>
    </source>
</evidence>
<dbReference type="GO" id="GO:0061599">
    <property type="term" value="F:molybdopterin molybdotransferase activity"/>
    <property type="evidence" value="ECO:0007669"/>
    <property type="project" value="UniProtKB-UniRule"/>
</dbReference>
<dbReference type="PANTHER" id="PTHR10192:SF5">
    <property type="entry name" value="GEPHYRIN"/>
    <property type="match status" value="1"/>
</dbReference>
<dbReference type="InterPro" id="IPR036425">
    <property type="entry name" value="MoaB/Mog-like_dom_sf"/>
</dbReference>
<keyword evidence="16" id="KW-1185">Reference proteome</keyword>
<dbReference type="InterPro" id="IPR001453">
    <property type="entry name" value="MoaB/Mog_dom"/>
</dbReference>
<evidence type="ECO:0000313" key="16">
    <source>
        <dbReference type="Proteomes" id="UP000287156"/>
    </source>
</evidence>
<comment type="cofactor">
    <cofactor evidence="1 13">
        <name>Mg(2+)</name>
        <dbReference type="ChEBI" id="CHEBI:18420"/>
    </cofactor>
</comment>
<dbReference type="UniPathway" id="UPA00344"/>
<evidence type="ECO:0000256" key="9">
    <source>
        <dbReference type="ARBA" id="ARBA00022723"/>
    </source>
</evidence>
<dbReference type="NCBIfam" id="TIGR00177">
    <property type="entry name" value="molyb_syn"/>
    <property type="match status" value="1"/>
</dbReference>
<dbReference type="PANTHER" id="PTHR10192">
    <property type="entry name" value="MOLYBDOPTERIN BIOSYNTHESIS PROTEIN"/>
    <property type="match status" value="1"/>
</dbReference>
<dbReference type="GO" id="GO:0046872">
    <property type="term" value="F:metal ion binding"/>
    <property type="evidence" value="ECO:0007669"/>
    <property type="project" value="UniProtKB-UniRule"/>
</dbReference>
<evidence type="ECO:0000256" key="13">
    <source>
        <dbReference type="RuleBase" id="RU365090"/>
    </source>
</evidence>
<evidence type="ECO:0000259" key="14">
    <source>
        <dbReference type="SMART" id="SM00852"/>
    </source>
</evidence>
<dbReference type="FunFam" id="3.40.980.10:FF:000004">
    <property type="entry name" value="Molybdopterin molybdenumtransferase"/>
    <property type="match status" value="1"/>
</dbReference>
<keyword evidence="9 13" id="KW-0479">Metal-binding</keyword>
<dbReference type="Gene3D" id="3.40.980.10">
    <property type="entry name" value="MoaB/Mog-like domain"/>
    <property type="match status" value="1"/>
</dbReference>
<sequence length="429" mass="47967">MVERRKPIWIKEAIEKVMEYKLRGEDELVSIHECDERYLSEPLIADHDVPPFNRSPYDGFALRARDTENASRETPLLFEVIDEIGAGQVSLKQVGHQQAVRIMTGAQIPDGADCVIMLELVREISEAGNKYIEVKRRLQDGDNISFQGEDTQKGSPLIDKGERVNPGIKALLATFGYSQVKVAKKPTVGIIATGSELLRPEDELEPGKIRDSNGYMIESQVLRTGAVYKKYENCADDLESLYEAMKTALQECDILITTGGVSVGDFDYLPEIYKRMGAKLLFNKIAMRPGSVTSCAEINGRLLFGLSGNPSACYVGFELFVKPYLRYWMQSDRPYTRYITGELKMDFPKPNPFSRFVRGKISYEDGKVYAEPVGLDKSGVVTSIAWADSLIVLPGGTRGYRAGDEVDLILLEDQQGSGVPWQERKFSKS</sequence>
<evidence type="ECO:0000256" key="4">
    <source>
        <dbReference type="ARBA" id="ARBA00010763"/>
    </source>
</evidence>
<dbReference type="Gene3D" id="2.40.340.10">
    <property type="entry name" value="MoeA, C-terminal, domain IV"/>
    <property type="match status" value="1"/>
</dbReference>
<organism evidence="15 16">
    <name type="scientific">Siminovitchia acidinfaciens</name>
    <dbReference type="NCBI Taxonomy" id="2321395"/>
    <lineage>
        <taxon>Bacteria</taxon>
        <taxon>Bacillati</taxon>
        <taxon>Bacillota</taxon>
        <taxon>Bacilli</taxon>
        <taxon>Bacillales</taxon>
        <taxon>Bacillaceae</taxon>
        <taxon>Siminovitchia</taxon>
    </lineage>
</organism>
<dbReference type="SUPFAM" id="SSF63882">
    <property type="entry name" value="MoeA N-terminal region -like"/>
    <property type="match status" value="1"/>
</dbReference>
<comment type="catalytic activity">
    <reaction evidence="12">
        <text>adenylyl-molybdopterin + molybdate = Mo-molybdopterin + AMP + H(+)</text>
        <dbReference type="Rhea" id="RHEA:35047"/>
        <dbReference type="ChEBI" id="CHEBI:15378"/>
        <dbReference type="ChEBI" id="CHEBI:36264"/>
        <dbReference type="ChEBI" id="CHEBI:62727"/>
        <dbReference type="ChEBI" id="CHEBI:71302"/>
        <dbReference type="ChEBI" id="CHEBI:456215"/>
        <dbReference type="EC" id="2.10.1.1"/>
    </reaction>
</comment>
<dbReference type="InterPro" id="IPR036688">
    <property type="entry name" value="MoeA_C_domain_IV_sf"/>
</dbReference>
<comment type="caution">
    <text evidence="15">The sequence shown here is derived from an EMBL/GenBank/DDBJ whole genome shotgun (WGS) entry which is preliminary data.</text>
</comment>
<evidence type="ECO:0000256" key="5">
    <source>
        <dbReference type="ARBA" id="ARBA00013269"/>
    </source>
</evidence>
<reference evidence="15" key="1">
    <citation type="submission" date="2018-12" db="EMBL/GenBank/DDBJ databases">
        <authorList>
            <person name="Sun L."/>
            <person name="Chen Z."/>
        </authorList>
    </citation>
    <scope>NUCLEOTIDE SEQUENCE [LARGE SCALE GENOMIC DNA]</scope>
    <source>
        <strain evidence="15">3-2-2</strain>
    </source>
</reference>
<dbReference type="SMART" id="SM00852">
    <property type="entry name" value="MoCF_biosynth"/>
    <property type="match status" value="1"/>
</dbReference>
<dbReference type="InterPro" id="IPR036135">
    <property type="entry name" value="MoeA_linker/N_sf"/>
</dbReference>
<evidence type="ECO:0000256" key="6">
    <source>
        <dbReference type="ARBA" id="ARBA00021108"/>
    </source>
</evidence>
<dbReference type="EC" id="2.10.1.1" evidence="5 13"/>
<gene>
    <name evidence="15" type="ORF">D4T97_014695</name>
</gene>
<dbReference type="Pfam" id="PF03453">
    <property type="entry name" value="MoeA_N"/>
    <property type="match status" value="1"/>
</dbReference>
<evidence type="ECO:0000256" key="10">
    <source>
        <dbReference type="ARBA" id="ARBA00022842"/>
    </source>
</evidence>
<dbReference type="EMBL" id="QYTV02000006">
    <property type="protein sequence ID" value="RST73121.1"/>
    <property type="molecule type" value="Genomic_DNA"/>
</dbReference>
<evidence type="ECO:0000256" key="7">
    <source>
        <dbReference type="ARBA" id="ARBA00022505"/>
    </source>
</evidence>
<dbReference type="Gene3D" id="2.170.190.11">
    <property type="entry name" value="Molybdopterin biosynthesis moea protein, domain 3"/>
    <property type="match status" value="1"/>
</dbReference>
<dbReference type="GO" id="GO:0005829">
    <property type="term" value="C:cytosol"/>
    <property type="evidence" value="ECO:0007669"/>
    <property type="project" value="TreeGrafter"/>
</dbReference>
<dbReference type="AlphaFoldDB" id="A0A429XX94"/>
<dbReference type="SUPFAM" id="SSF63867">
    <property type="entry name" value="MoeA C-terminal domain-like"/>
    <property type="match status" value="1"/>
</dbReference>
<evidence type="ECO:0000256" key="11">
    <source>
        <dbReference type="ARBA" id="ARBA00023150"/>
    </source>
</evidence>
<evidence type="ECO:0000256" key="2">
    <source>
        <dbReference type="ARBA" id="ARBA00002901"/>
    </source>
</evidence>
<keyword evidence="11 13" id="KW-0501">Molybdenum cofactor biosynthesis</keyword>
<dbReference type="InterPro" id="IPR005111">
    <property type="entry name" value="MoeA_C_domain_IV"/>
</dbReference>
<evidence type="ECO:0000256" key="8">
    <source>
        <dbReference type="ARBA" id="ARBA00022679"/>
    </source>
</evidence>
<dbReference type="CDD" id="cd00887">
    <property type="entry name" value="MoeA"/>
    <property type="match status" value="1"/>
</dbReference>
<dbReference type="NCBIfam" id="NF045515">
    <property type="entry name" value="Glp_gephyrin"/>
    <property type="match status" value="1"/>
</dbReference>
<protein>
    <recommendedName>
        <fullName evidence="6 13">Molybdopterin molybdenumtransferase</fullName>
        <ecNumber evidence="5 13">2.10.1.1</ecNumber>
    </recommendedName>
</protein>
<dbReference type="OrthoDB" id="9804758at2"/>
<dbReference type="Gene3D" id="3.90.105.10">
    <property type="entry name" value="Molybdopterin biosynthesis moea protein, domain 2"/>
    <property type="match status" value="1"/>
</dbReference>
<keyword evidence="8 13" id="KW-0808">Transferase</keyword>
<dbReference type="Pfam" id="PF00994">
    <property type="entry name" value="MoCF_biosynth"/>
    <property type="match status" value="1"/>
</dbReference>
<name>A0A429XX94_9BACI</name>
<dbReference type="Proteomes" id="UP000287156">
    <property type="component" value="Unassembled WGS sequence"/>
</dbReference>
<keyword evidence="10 13" id="KW-0460">Magnesium</keyword>
<feature type="domain" description="MoaB/Mog" evidence="14">
    <location>
        <begin position="189"/>
        <end position="327"/>
    </location>
</feature>
<evidence type="ECO:0000256" key="3">
    <source>
        <dbReference type="ARBA" id="ARBA00005046"/>
    </source>
</evidence>
<dbReference type="FunFam" id="2.170.190.11:FF:000001">
    <property type="entry name" value="Molybdopterin molybdenumtransferase"/>
    <property type="match status" value="1"/>
</dbReference>